<evidence type="ECO:0000256" key="1">
    <source>
        <dbReference type="ARBA" id="ARBA00023002"/>
    </source>
</evidence>
<keyword evidence="3" id="KW-1185">Reference proteome</keyword>
<dbReference type="Pfam" id="PF00106">
    <property type="entry name" value="adh_short"/>
    <property type="match status" value="1"/>
</dbReference>
<keyword evidence="1" id="KW-0560">Oxidoreductase</keyword>
<dbReference type="PANTHER" id="PTHR43157">
    <property type="entry name" value="PHOSPHATIDYLINOSITOL-GLYCAN BIOSYNTHESIS CLASS F PROTEIN-RELATED"/>
    <property type="match status" value="1"/>
</dbReference>
<dbReference type="InterPro" id="IPR036291">
    <property type="entry name" value="NAD(P)-bd_dom_sf"/>
</dbReference>
<dbReference type="PRINTS" id="PR00081">
    <property type="entry name" value="GDHRDH"/>
</dbReference>
<dbReference type="SUPFAM" id="SSF51735">
    <property type="entry name" value="NAD(P)-binding Rossmann-fold domains"/>
    <property type="match status" value="1"/>
</dbReference>
<dbReference type="Proteomes" id="UP001285441">
    <property type="component" value="Unassembled WGS sequence"/>
</dbReference>
<dbReference type="EMBL" id="JAULSW010000006">
    <property type="protein sequence ID" value="KAK3378006.1"/>
    <property type="molecule type" value="Genomic_DNA"/>
</dbReference>
<dbReference type="InterPro" id="IPR002347">
    <property type="entry name" value="SDR_fam"/>
</dbReference>
<sequence>MASISPKFFLNFLVYQFSSLPVPKKDYNGHTVIVTGANVGLGFEAARHFVRLGAARVILACRSTEKGEAAKQDIEKTTPPAPGAVIEVWPLDLCSFESVKEFCRRAAKLDRLDVLLENAGVAMGTFTEAEGYETTITVNVISTFLIAVWLLPTLRRTAAQFNVTPHLTIVASEAHNFARFPERHAPQILEEFRPGKGSMFDRYNTSKLLDVFMARELAERASSSSSVVINSTNPGLCWSELSRNTPYFIRPLLKGGLYLLARSTEVGSRCLMAAADAGPESHGKYIDSCQVSPPNWFVLSDDGVRAQRRVYAELLEIVEGIEPGITKNI</sequence>
<protein>
    <submittedName>
        <fullName evidence="2">Short-chain dehydrogenase/reductase-like protein</fullName>
    </submittedName>
</protein>
<reference evidence="2" key="2">
    <citation type="submission" date="2023-06" db="EMBL/GenBank/DDBJ databases">
        <authorList>
            <consortium name="Lawrence Berkeley National Laboratory"/>
            <person name="Haridas S."/>
            <person name="Hensen N."/>
            <person name="Bonometti L."/>
            <person name="Westerberg I."/>
            <person name="Brannstrom I.O."/>
            <person name="Guillou S."/>
            <person name="Cros-Aarteil S."/>
            <person name="Calhoun S."/>
            <person name="Kuo A."/>
            <person name="Mondo S."/>
            <person name="Pangilinan J."/>
            <person name="Riley R."/>
            <person name="LaButti K."/>
            <person name="Andreopoulos B."/>
            <person name="Lipzen A."/>
            <person name="Chen C."/>
            <person name="Yanf M."/>
            <person name="Daum C."/>
            <person name="Ng V."/>
            <person name="Clum A."/>
            <person name="Steindorff A."/>
            <person name="Ohm R."/>
            <person name="Martin F."/>
            <person name="Silar P."/>
            <person name="Natvig D."/>
            <person name="Lalanne C."/>
            <person name="Gautier V."/>
            <person name="Ament-velasquez S.L."/>
            <person name="Kruys A."/>
            <person name="Hutchinson M.I."/>
            <person name="Powell A.J."/>
            <person name="Barry K."/>
            <person name="Miller A.N."/>
            <person name="Grigoriev I.V."/>
            <person name="Debuchy R."/>
            <person name="Gladieux P."/>
            <person name="Thoren M.H."/>
            <person name="Johannesson H."/>
        </authorList>
    </citation>
    <scope>NUCLEOTIDE SEQUENCE</scope>
    <source>
        <strain evidence="2">CBS 232.78</strain>
    </source>
</reference>
<evidence type="ECO:0000313" key="3">
    <source>
        <dbReference type="Proteomes" id="UP001285441"/>
    </source>
</evidence>
<dbReference type="GO" id="GO:0016491">
    <property type="term" value="F:oxidoreductase activity"/>
    <property type="evidence" value="ECO:0007669"/>
    <property type="project" value="UniProtKB-KW"/>
</dbReference>
<comment type="caution">
    <text evidence="2">The sequence shown here is derived from an EMBL/GenBank/DDBJ whole genome shotgun (WGS) entry which is preliminary data.</text>
</comment>
<accession>A0AAE0KJX5</accession>
<proteinExistence type="predicted"/>
<name>A0AAE0KJX5_9PEZI</name>
<dbReference type="PANTHER" id="PTHR43157:SF31">
    <property type="entry name" value="PHOSPHATIDYLINOSITOL-GLYCAN BIOSYNTHESIS CLASS F PROTEIN"/>
    <property type="match status" value="1"/>
</dbReference>
<dbReference type="AlphaFoldDB" id="A0AAE0KJX5"/>
<dbReference type="Gene3D" id="3.40.50.720">
    <property type="entry name" value="NAD(P)-binding Rossmann-like Domain"/>
    <property type="match status" value="1"/>
</dbReference>
<organism evidence="2 3">
    <name type="scientific">Podospora didyma</name>
    <dbReference type="NCBI Taxonomy" id="330526"/>
    <lineage>
        <taxon>Eukaryota</taxon>
        <taxon>Fungi</taxon>
        <taxon>Dikarya</taxon>
        <taxon>Ascomycota</taxon>
        <taxon>Pezizomycotina</taxon>
        <taxon>Sordariomycetes</taxon>
        <taxon>Sordariomycetidae</taxon>
        <taxon>Sordariales</taxon>
        <taxon>Podosporaceae</taxon>
        <taxon>Podospora</taxon>
    </lineage>
</organism>
<evidence type="ECO:0000313" key="2">
    <source>
        <dbReference type="EMBL" id="KAK3378006.1"/>
    </source>
</evidence>
<reference evidence="2" key="1">
    <citation type="journal article" date="2023" name="Mol. Phylogenet. Evol.">
        <title>Genome-scale phylogeny and comparative genomics of the fungal order Sordariales.</title>
        <authorList>
            <person name="Hensen N."/>
            <person name="Bonometti L."/>
            <person name="Westerberg I."/>
            <person name="Brannstrom I.O."/>
            <person name="Guillou S."/>
            <person name="Cros-Aarteil S."/>
            <person name="Calhoun S."/>
            <person name="Haridas S."/>
            <person name="Kuo A."/>
            <person name="Mondo S."/>
            <person name="Pangilinan J."/>
            <person name="Riley R."/>
            <person name="LaButti K."/>
            <person name="Andreopoulos B."/>
            <person name="Lipzen A."/>
            <person name="Chen C."/>
            <person name="Yan M."/>
            <person name="Daum C."/>
            <person name="Ng V."/>
            <person name="Clum A."/>
            <person name="Steindorff A."/>
            <person name="Ohm R.A."/>
            <person name="Martin F."/>
            <person name="Silar P."/>
            <person name="Natvig D.O."/>
            <person name="Lalanne C."/>
            <person name="Gautier V."/>
            <person name="Ament-Velasquez S.L."/>
            <person name="Kruys A."/>
            <person name="Hutchinson M.I."/>
            <person name="Powell A.J."/>
            <person name="Barry K."/>
            <person name="Miller A.N."/>
            <person name="Grigoriev I.V."/>
            <person name="Debuchy R."/>
            <person name="Gladieux P."/>
            <person name="Hiltunen Thoren M."/>
            <person name="Johannesson H."/>
        </authorList>
    </citation>
    <scope>NUCLEOTIDE SEQUENCE</scope>
    <source>
        <strain evidence="2">CBS 232.78</strain>
    </source>
</reference>
<gene>
    <name evidence="2" type="ORF">B0H63DRAFT_417730</name>
</gene>